<proteinExistence type="predicted"/>
<reference evidence="4" key="2">
    <citation type="submission" date="2015-09" db="EMBL/GenBank/DDBJ databases">
        <title>Draft genome sequence of a multidrug-resistant Chryseobacterium indologenes isolate from Malaysia.</title>
        <authorList>
            <person name="Yu C.Y."/>
            <person name="Ang G.Y."/>
            <person name="Chan K.-G."/>
        </authorList>
    </citation>
    <scope>NUCLEOTIDE SEQUENCE [LARGE SCALE GENOMIC DNA]</scope>
    <source>
        <strain evidence="4">CI_885</strain>
    </source>
</reference>
<dbReference type="RefSeq" id="WP_062696706.1">
    <property type="nucleotide sequence ID" value="NZ_LJOD01000001.1"/>
</dbReference>
<feature type="transmembrane region" description="Helical" evidence="2">
    <location>
        <begin position="6"/>
        <end position="25"/>
    </location>
</feature>
<sequence>MKKLSAIAVILIITGLSGGILYAFLGNPFGSKSEFDKVDQSNDKIISMFNAQVDQQIENHTQSTMYPGYISESRQNTVNYLKSIKTIESYARYGVQSTQPRNYLELNITFNDGTTAKGLYTGHSCSGYIGPCLLMKVEMNDGKAVKVFTNGQEKKGSPDWIIPDLDILIGKAISYDMGRNRQNYFPPEKNQQDFDKEWENRK</sequence>
<evidence type="ECO:0000313" key="3">
    <source>
        <dbReference type="EMBL" id="KPE53132.1"/>
    </source>
</evidence>
<comment type="caution">
    <text evidence="3">The sequence shown here is derived from an EMBL/GenBank/DDBJ whole genome shotgun (WGS) entry which is preliminary data.</text>
</comment>
<accession>A0A0N0IYI7</accession>
<protein>
    <submittedName>
        <fullName evidence="3">Uncharacterized protein</fullName>
    </submittedName>
</protein>
<keyword evidence="2" id="KW-0472">Membrane</keyword>
<feature type="region of interest" description="Disordered" evidence="1">
    <location>
        <begin position="182"/>
        <end position="202"/>
    </location>
</feature>
<evidence type="ECO:0000256" key="1">
    <source>
        <dbReference type="SAM" id="MobiDB-lite"/>
    </source>
</evidence>
<feature type="compositionally biased region" description="Basic and acidic residues" evidence="1">
    <location>
        <begin position="190"/>
        <end position="202"/>
    </location>
</feature>
<evidence type="ECO:0000313" key="4">
    <source>
        <dbReference type="Proteomes" id="UP000037953"/>
    </source>
</evidence>
<dbReference type="AlphaFoldDB" id="A0A0N0IYI7"/>
<organism evidence="3 4">
    <name type="scientific">Chryseobacterium indologenes</name>
    <name type="common">Flavobacterium indologenes</name>
    <dbReference type="NCBI Taxonomy" id="253"/>
    <lineage>
        <taxon>Bacteria</taxon>
        <taxon>Pseudomonadati</taxon>
        <taxon>Bacteroidota</taxon>
        <taxon>Flavobacteriia</taxon>
        <taxon>Flavobacteriales</taxon>
        <taxon>Weeksellaceae</taxon>
        <taxon>Chryseobacterium group</taxon>
        <taxon>Chryseobacterium</taxon>
    </lineage>
</organism>
<name>A0A0N0IYI7_CHRID</name>
<dbReference type="Proteomes" id="UP000037953">
    <property type="component" value="Unassembled WGS sequence"/>
</dbReference>
<keyword evidence="2" id="KW-0812">Transmembrane</keyword>
<gene>
    <name evidence="3" type="ORF">AOB46_03875</name>
</gene>
<keyword evidence="2" id="KW-1133">Transmembrane helix</keyword>
<dbReference type="PATRIC" id="fig|253.9.peg.824"/>
<dbReference type="OrthoDB" id="1251819at2"/>
<evidence type="ECO:0000256" key="2">
    <source>
        <dbReference type="SAM" id="Phobius"/>
    </source>
</evidence>
<dbReference type="EMBL" id="LJOD01000001">
    <property type="protein sequence ID" value="KPE53132.1"/>
    <property type="molecule type" value="Genomic_DNA"/>
</dbReference>
<reference evidence="3 4" key="1">
    <citation type="journal article" date="2015" name="Genom Data">
        <title>Draft genome sequence of a multidrug-resistant Chryseobacterium indologenes isolate from Malaysia.</title>
        <authorList>
            <person name="Yu C.Y."/>
            <person name="Ang G.Y."/>
            <person name="Cheng H.J."/>
            <person name="Cheong Y.M."/>
            <person name="Yin W.F."/>
            <person name="Chan K.G."/>
        </authorList>
    </citation>
    <scope>NUCLEOTIDE SEQUENCE [LARGE SCALE GENOMIC DNA]</scope>
    <source>
        <strain evidence="3 4">CI_885</strain>
    </source>
</reference>